<dbReference type="GO" id="GO:0006281">
    <property type="term" value="P:DNA repair"/>
    <property type="evidence" value="ECO:0007669"/>
    <property type="project" value="InterPro"/>
</dbReference>
<feature type="domain" description="Gram-positive cocci surface proteins LPxTG" evidence="11">
    <location>
        <begin position="389"/>
        <end position="424"/>
    </location>
</feature>
<keyword evidence="2" id="KW-0515">Mutator protein</keyword>
<evidence type="ECO:0000256" key="5">
    <source>
        <dbReference type="ARBA" id="ARBA00022729"/>
    </source>
</evidence>
<keyword evidence="9" id="KW-0472">Membrane</keyword>
<dbReference type="SUPFAM" id="SSF56672">
    <property type="entry name" value="DNA/RNA polymerases"/>
    <property type="match status" value="1"/>
</dbReference>
<keyword evidence="9" id="KW-1133">Transmembrane helix</keyword>
<dbReference type="Pfam" id="PF00817">
    <property type="entry name" value="IMS"/>
    <property type="match status" value="1"/>
</dbReference>
<dbReference type="NCBIfam" id="TIGR01167">
    <property type="entry name" value="LPXTG_anchor"/>
    <property type="match status" value="1"/>
</dbReference>
<feature type="transmembrane region" description="Helical" evidence="9">
    <location>
        <begin position="399"/>
        <end position="418"/>
    </location>
</feature>
<keyword evidence="13" id="KW-1185">Reference proteome</keyword>
<proteinExistence type="inferred from homology"/>
<dbReference type="PANTHER" id="PTHR11076">
    <property type="entry name" value="DNA REPAIR POLYMERASE UMUC / TRANSFERASE FAMILY MEMBER"/>
    <property type="match status" value="1"/>
</dbReference>
<evidence type="ECO:0000256" key="3">
    <source>
        <dbReference type="ARBA" id="ARBA00022512"/>
    </source>
</evidence>
<organism evidence="12 13">
    <name type="scientific">Secundilactobacillus odoratitofui DSM 19909 = JCM 15043</name>
    <dbReference type="NCBI Taxonomy" id="1423776"/>
    <lineage>
        <taxon>Bacteria</taxon>
        <taxon>Bacillati</taxon>
        <taxon>Bacillota</taxon>
        <taxon>Bacilli</taxon>
        <taxon>Lactobacillales</taxon>
        <taxon>Lactobacillaceae</taxon>
        <taxon>Secundilactobacillus</taxon>
    </lineage>
</organism>
<feature type="domain" description="UmuC" evidence="10">
    <location>
        <begin position="20"/>
        <end position="176"/>
    </location>
</feature>
<feature type="compositionally biased region" description="Low complexity" evidence="8">
    <location>
        <begin position="261"/>
        <end position="291"/>
    </location>
</feature>
<feature type="region of interest" description="Disordered" evidence="8">
    <location>
        <begin position="260"/>
        <end position="367"/>
    </location>
</feature>
<dbReference type="InterPro" id="IPR001126">
    <property type="entry name" value="UmuC"/>
</dbReference>
<dbReference type="InterPro" id="IPR043128">
    <property type="entry name" value="Rev_trsase/Diguanyl_cyclase"/>
</dbReference>
<keyword evidence="4" id="KW-0964">Secreted</keyword>
<dbReference type="PATRIC" id="fig|1423776.4.peg.2040"/>
<evidence type="ECO:0000313" key="13">
    <source>
        <dbReference type="Proteomes" id="UP000051160"/>
    </source>
</evidence>
<dbReference type="EMBL" id="AZEE01000030">
    <property type="protein sequence ID" value="KRK97153.1"/>
    <property type="molecule type" value="Genomic_DNA"/>
</dbReference>
<evidence type="ECO:0000256" key="8">
    <source>
        <dbReference type="SAM" id="MobiDB-lite"/>
    </source>
</evidence>
<accession>A0A0R1LW11</accession>
<feature type="compositionally biased region" description="Pro residues" evidence="8">
    <location>
        <begin position="301"/>
        <end position="310"/>
    </location>
</feature>
<reference evidence="12 13" key="1">
    <citation type="journal article" date="2015" name="Genome Announc.">
        <title>Expanding the biotechnology potential of lactobacilli through comparative genomics of 213 strains and associated genera.</title>
        <authorList>
            <person name="Sun Z."/>
            <person name="Harris H.M."/>
            <person name="McCann A."/>
            <person name="Guo C."/>
            <person name="Argimon S."/>
            <person name="Zhang W."/>
            <person name="Yang X."/>
            <person name="Jeffery I.B."/>
            <person name="Cooney J.C."/>
            <person name="Kagawa T.F."/>
            <person name="Liu W."/>
            <person name="Song Y."/>
            <person name="Salvetti E."/>
            <person name="Wrobel A."/>
            <person name="Rasinkangas P."/>
            <person name="Parkhill J."/>
            <person name="Rea M.C."/>
            <person name="O'Sullivan O."/>
            <person name="Ritari J."/>
            <person name="Douillard F.P."/>
            <person name="Paul Ross R."/>
            <person name="Yang R."/>
            <person name="Briner A.E."/>
            <person name="Felis G.E."/>
            <person name="de Vos W.M."/>
            <person name="Barrangou R."/>
            <person name="Klaenhammer T.R."/>
            <person name="Caufield P.W."/>
            <person name="Cui Y."/>
            <person name="Zhang H."/>
            <person name="O'Toole P.W."/>
        </authorList>
    </citation>
    <scope>NUCLEOTIDE SEQUENCE [LARGE SCALE GENOMIC DNA]</scope>
    <source>
        <strain evidence="12 13">DSM 19909</strain>
    </source>
</reference>
<evidence type="ECO:0000256" key="9">
    <source>
        <dbReference type="SAM" id="Phobius"/>
    </source>
</evidence>
<dbReference type="GO" id="GO:0009432">
    <property type="term" value="P:SOS response"/>
    <property type="evidence" value="ECO:0007669"/>
    <property type="project" value="TreeGrafter"/>
</dbReference>
<dbReference type="PROSITE" id="PS50847">
    <property type="entry name" value="GRAM_POS_ANCHORING"/>
    <property type="match status" value="1"/>
</dbReference>
<keyword evidence="6 12" id="KW-0548">Nucleotidyltransferase</keyword>
<keyword evidence="6 12" id="KW-0239">DNA-directed DNA polymerase</keyword>
<dbReference type="InterPro" id="IPR043502">
    <property type="entry name" value="DNA/RNA_pol_sf"/>
</dbReference>
<keyword evidence="6 12" id="KW-0808">Transferase</keyword>
<dbReference type="GO" id="GO:0005829">
    <property type="term" value="C:cytosol"/>
    <property type="evidence" value="ECO:0007669"/>
    <property type="project" value="TreeGrafter"/>
</dbReference>
<gene>
    <name evidence="12" type="ORF">FD04_GL002014</name>
</gene>
<protein>
    <submittedName>
        <fullName evidence="12">DNA-directed DNA polymerase</fullName>
    </submittedName>
</protein>
<dbReference type="InterPro" id="IPR050116">
    <property type="entry name" value="DNA_polymerase-Y"/>
</dbReference>
<evidence type="ECO:0000256" key="4">
    <source>
        <dbReference type="ARBA" id="ARBA00022525"/>
    </source>
</evidence>
<sequence length="424" mass="45522">MVVIMTTPLSDPYRLPVHDILCIDCKSFYASTEAIKRAEFPTSAKIAVLSREESSGGLILAASPYAKQNYGVKLGTRRYELREDMDLKLVDPHMQDYIQLNYQINKIYRQFTDDTHWFPYSIDESFLDVSGSHKLFGSNVEIARAIQDRVFEQTGIITTVGIGQNPLLAKLALDNAATDESVTYTANTATADVTLPATVDGASQPQTIKDVTGKTGQTLTLNVPTLTGYTADKSTFTATVNPDGTITTTDQVVYTKVAVTPVDPDSDNGNPDNNGGTTTPTNPTEPVNPTDPSEPANPTEPVTPPDPSEPTNPVVPTEPTQPVTPEAQPQNQPEVAEKTAATTNNQSGLTTLNNQNESSSVKPTATTINQPAAEQTVSIQKATATKNQLPQTSEANSTAISLIGTLLLTLMGLLGASVDRKRRN</sequence>
<comment type="similarity">
    <text evidence="1">Belongs to the DNA polymerase type-Y family.</text>
</comment>
<evidence type="ECO:0000256" key="1">
    <source>
        <dbReference type="ARBA" id="ARBA00010945"/>
    </source>
</evidence>
<dbReference type="PROSITE" id="PS50173">
    <property type="entry name" value="UMUC"/>
    <property type="match status" value="1"/>
</dbReference>
<dbReference type="PANTHER" id="PTHR11076:SF35">
    <property type="entry name" value="DNA REPAIR PROTEIN HOMOLOG YOBH"/>
    <property type="match status" value="1"/>
</dbReference>
<keyword evidence="7" id="KW-0572">Peptidoglycan-anchor</keyword>
<name>A0A0R1LW11_9LACO</name>
<keyword evidence="3" id="KW-0134">Cell wall</keyword>
<evidence type="ECO:0000256" key="2">
    <source>
        <dbReference type="ARBA" id="ARBA00022457"/>
    </source>
</evidence>
<evidence type="ECO:0000313" key="12">
    <source>
        <dbReference type="EMBL" id="KRK97153.1"/>
    </source>
</evidence>
<evidence type="ECO:0000256" key="6">
    <source>
        <dbReference type="ARBA" id="ARBA00022932"/>
    </source>
</evidence>
<dbReference type="AlphaFoldDB" id="A0A0R1LW11"/>
<feature type="compositionally biased region" description="Polar residues" evidence="8">
    <location>
        <begin position="340"/>
        <end position="367"/>
    </location>
</feature>
<keyword evidence="9" id="KW-0812">Transmembrane</keyword>
<evidence type="ECO:0000259" key="10">
    <source>
        <dbReference type="PROSITE" id="PS50173"/>
    </source>
</evidence>
<evidence type="ECO:0000259" key="11">
    <source>
        <dbReference type="PROSITE" id="PS50847"/>
    </source>
</evidence>
<dbReference type="InterPro" id="IPR019931">
    <property type="entry name" value="LPXTG_anchor"/>
</dbReference>
<dbReference type="Pfam" id="PF00746">
    <property type="entry name" value="Gram_pos_anchor"/>
    <property type="match status" value="1"/>
</dbReference>
<dbReference type="Proteomes" id="UP000051160">
    <property type="component" value="Unassembled WGS sequence"/>
</dbReference>
<dbReference type="GO" id="GO:0003887">
    <property type="term" value="F:DNA-directed DNA polymerase activity"/>
    <property type="evidence" value="ECO:0007669"/>
    <property type="project" value="UniProtKB-KW"/>
</dbReference>
<dbReference type="STRING" id="1423776.FD04_GL002014"/>
<feature type="compositionally biased region" description="Low complexity" evidence="8">
    <location>
        <begin position="311"/>
        <end position="330"/>
    </location>
</feature>
<dbReference type="Gene3D" id="3.40.1170.60">
    <property type="match status" value="1"/>
</dbReference>
<evidence type="ECO:0000256" key="7">
    <source>
        <dbReference type="ARBA" id="ARBA00023088"/>
    </source>
</evidence>
<dbReference type="Gene3D" id="3.30.70.270">
    <property type="match status" value="1"/>
</dbReference>
<dbReference type="GO" id="GO:0042276">
    <property type="term" value="P:error-prone translesion synthesis"/>
    <property type="evidence" value="ECO:0007669"/>
    <property type="project" value="TreeGrafter"/>
</dbReference>
<comment type="caution">
    <text evidence="12">The sequence shown here is derived from an EMBL/GenBank/DDBJ whole genome shotgun (WGS) entry which is preliminary data.</text>
</comment>
<keyword evidence="5" id="KW-0732">Signal</keyword>